<dbReference type="Proteomes" id="UP001163846">
    <property type="component" value="Unassembled WGS sequence"/>
</dbReference>
<dbReference type="AlphaFoldDB" id="A0AA38PBA0"/>
<keyword evidence="4" id="KW-1185">Reference proteome</keyword>
<evidence type="ECO:0000313" key="3">
    <source>
        <dbReference type="EMBL" id="KAJ3839503.1"/>
    </source>
</evidence>
<feature type="signal peptide" evidence="2">
    <location>
        <begin position="1"/>
        <end position="28"/>
    </location>
</feature>
<keyword evidence="2" id="KW-0732">Signal</keyword>
<evidence type="ECO:0000313" key="4">
    <source>
        <dbReference type="Proteomes" id="UP001163846"/>
    </source>
</evidence>
<feature type="chain" id="PRO_5041203006" evidence="2">
    <location>
        <begin position="29"/>
        <end position="346"/>
    </location>
</feature>
<dbReference type="EMBL" id="MU806124">
    <property type="protein sequence ID" value="KAJ3839503.1"/>
    <property type="molecule type" value="Genomic_DNA"/>
</dbReference>
<name>A0AA38PBA0_9AGAR</name>
<evidence type="ECO:0000256" key="1">
    <source>
        <dbReference type="SAM" id="MobiDB-lite"/>
    </source>
</evidence>
<comment type="caution">
    <text evidence="3">The sequence shown here is derived from an EMBL/GenBank/DDBJ whole genome shotgun (WGS) entry which is preliminary data.</text>
</comment>
<sequence>MLHFALSLFSPRGLSILLLAVCLLRVPAMDQPPDSGGTRTVGLSDSVTSATIVLLRFLGHGDVPPLPEDVDVEELSWSRIGSAHFQFGGHVIDEVFEQAKELTNEYQPHLTSNDMNEWWYMYNIMWSLHEYHSISSKTMKTWEDTLPKSFESRNLIKGTKISVIVCYLDRTLRVPAEEAYLRLGDLLISPGQEYSVPYTESAVPNPPRRSGSTDSPIGEIRKDINIDQVRAYNESHSTIGFHGEHEDVENWKKSVAEWRKMDAAALARYKQYRGPMKEPKTYSVALKFWNNIDDWMYALYALRAISEAELDAWVQLRSTMVKKLVKAIDNRVKERARKSKPETVHV</sequence>
<organism evidence="3 4">
    <name type="scientific">Lentinula raphanica</name>
    <dbReference type="NCBI Taxonomy" id="153919"/>
    <lineage>
        <taxon>Eukaryota</taxon>
        <taxon>Fungi</taxon>
        <taxon>Dikarya</taxon>
        <taxon>Basidiomycota</taxon>
        <taxon>Agaricomycotina</taxon>
        <taxon>Agaricomycetes</taxon>
        <taxon>Agaricomycetidae</taxon>
        <taxon>Agaricales</taxon>
        <taxon>Marasmiineae</taxon>
        <taxon>Omphalotaceae</taxon>
        <taxon>Lentinula</taxon>
    </lineage>
</organism>
<accession>A0AA38PBA0</accession>
<reference evidence="3" key="1">
    <citation type="submission" date="2022-08" db="EMBL/GenBank/DDBJ databases">
        <authorList>
            <consortium name="DOE Joint Genome Institute"/>
            <person name="Min B."/>
            <person name="Riley R."/>
            <person name="Sierra-Patev S."/>
            <person name="Naranjo-Ortiz M."/>
            <person name="Looney B."/>
            <person name="Konkel Z."/>
            <person name="Slot J.C."/>
            <person name="Sakamoto Y."/>
            <person name="Steenwyk J.L."/>
            <person name="Rokas A."/>
            <person name="Carro J."/>
            <person name="Camarero S."/>
            <person name="Ferreira P."/>
            <person name="Molpeceres G."/>
            <person name="Ruiz-Duenas F.J."/>
            <person name="Serrano A."/>
            <person name="Henrissat B."/>
            <person name="Drula E."/>
            <person name="Hughes K.W."/>
            <person name="Mata J.L."/>
            <person name="Ishikawa N.K."/>
            <person name="Vargas-Isla R."/>
            <person name="Ushijima S."/>
            <person name="Smith C.A."/>
            <person name="Ahrendt S."/>
            <person name="Andreopoulos W."/>
            <person name="He G."/>
            <person name="Labutti K."/>
            <person name="Lipzen A."/>
            <person name="Ng V."/>
            <person name="Sandor L."/>
            <person name="Barry K."/>
            <person name="Martinez A.T."/>
            <person name="Xiao Y."/>
            <person name="Gibbons J.G."/>
            <person name="Terashima K."/>
            <person name="Hibbett D.S."/>
            <person name="Grigoriev I.V."/>
        </authorList>
    </citation>
    <scope>NUCLEOTIDE SEQUENCE</scope>
    <source>
        <strain evidence="3">TFB9207</strain>
    </source>
</reference>
<feature type="region of interest" description="Disordered" evidence="1">
    <location>
        <begin position="198"/>
        <end position="218"/>
    </location>
</feature>
<gene>
    <name evidence="3" type="ORF">F5878DRAFT_678139</name>
</gene>
<proteinExistence type="predicted"/>
<evidence type="ECO:0000256" key="2">
    <source>
        <dbReference type="SAM" id="SignalP"/>
    </source>
</evidence>
<protein>
    <submittedName>
        <fullName evidence="3">Uncharacterized protein</fullName>
    </submittedName>
</protein>